<feature type="compositionally biased region" description="Pro residues" evidence="1">
    <location>
        <begin position="73"/>
        <end position="87"/>
    </location>
</feature>
<dbReference type="Proteomes" id="UP001054945">
    <property type="component" value="Unassembled WGS sequence"/>
</dbReference>
<name>A0AAV4XG86_CAEEX</name>
<evidence type="ECO:0000313" key="3">
    <source>
        <dbReference type="Proteomes" id="UP001054945"/>
    </source>
</evidence>
<gene>
    <name evidence="2" type="ORF">CEXT_97601</name>
</gene>
<reference evidence="2 3" key="1">
    <citation type="submission" date="2021-06" db="EMBL/GenBank/DDBJ databases">
        <title>Caerostris extrusa draft genome.</title>
        <authorList>
            <person name="Kono N."/>
            <person name="Arakawa K."/>
        </authorList>
    </citation>
    <scope>NUCLEOTIDE SEQUENCE [LARGE SCALE GENOMIC DNA]</scope>
</reference>
<comment type="caution">
    <text evidence="2">The sequence shown here is derived from an EMBL/GenBank/DDBJ whole genome shotgun (WGS) entry which is preliminary data.</text>
</comment>
<protein>
    <submittedName>
        <fullName evidence="2">Uncharacterized protein</fullName>
    </submittedName>
</protein>
<proteinExistence type="predicted"/>
<feature type="region of interest" description="Disordered" evidence="1">
    <location>
        <begin position="60"/>
        <end position="87"/>
    </location>
</feature>
<dbReference type="EMBL" id="BPLR01017585">
    <property type="protein sequence ID" value="GIY92793.1"/>
    <property type="molecule type" value="Genomic_DNA"/>
</dbReference>
<dbReference type="AlphaFoldDB" id="A0AAV4XG86"/>
<sequence length="87" mass="9925">MSQLVQLEAHLSTGRQIFLTPTQFRFAEPVRAASLAKRVHNETTHTSPLLLRFRFLDPATQTENNNEPNVLLPRPPRSPPLNPFLQL</sequence>
<keyword evidence="3" id="KW-1185">Reference proteome</keyword>
<evidence type="ECO:0000313" key="2">
    <source>
        <dbReference type="EMBL" id="GIY92793.1"/>
    </source>
</evidence>
<organism evidence="2 3">
    <name type="scientific">Caerostris extrusa</name>
    <name type="common">Bark spider</name>
    <name type="synonym">Caerostris bankana</name>
    <dbReference type="NCBI Taxonomy" id="172846"/>
    <lineage>
        <taxon>Eukaryota</taxon>
        <taxon>Metazoa</taxon>
        <taxon>Ecdysozoa</taxon>
        <taxon>Arthropoda</taxon>
        <taxon>Chelicerata</taxon>
        <taxon>Arachnida</taxon>
        <taxon>Araneae</taxon>
        <taxon>Araneomorphae</taxon>
        <taxon>Entelegynae</taxon>
        <taxon>Araneoidea</taxon>
        <taxon>Araneidae</taxon>
        <taxon>Caerostris</taxon>
    </lineage>
</organism>
<evidence type="ECO:0000256" key="1">
    <source>
        <dbReference type="SAM" id="MobiDB-lite"/>
    </source>
</evidence>
<accession>A0AAV4XG86</accession>